<sequence>MNRLAPFAALTVIAALASPVAAQTGQPGIVPMIPATGTVLDVSAEGRTTRVPDLATIRAGTVTQGATAAQAMADNAAAMARVLAAVRKAGVASRDLATATVQLQPQYRYVENQAPVVTGYQATNSVSIRFRDIARSGAILDALVGVGANQIDGPSLSVGEPDAALDEARADAVKRARARADLYARAAGLRVVRMISVAEAGQDAGGPDRPPVMFARMAKADAAPTEIAPGEKDITATLQVRFLLDQ</sequence>
<dbReference type="InterPro" id="IPR007497">
    <property type="entry name" value="SIMPL/DUF541"/>
</dbReference>
<comment type="caution">
    <text evidence="2">The sequence shown here is derived from an EMBL/GenBank/DDBJ whole genome shotgun (WGS) entry which is preliminary data.</text>
</comment>
<protein>
    <submittedName>
        <fullName evidence="2">SIMPL domain-containing protein</fullName>
    </submittedName>
</protein>
<dbReference type="RefSeq" id="WP_344692673.1">
    <property type="nucleotide sequence ID" value="NZ_BAABBF010000003.1"/>
</dbReference>
<accession>A0ABP7DHC9</accession>
<dbReference type="InterPro" id="IPR052022">
    <property type="entry name" value="26kDa_periplasmic_antigen"/>
</dbReference>
<evidence type="ECO:0000313" key="2">
    <source>
        <dbReference type="EMBL" id="GAA3705719.1"/>
    </source>
</evidence>
<evidence type="ECO:0000256" key="1">
    <source>
        <dbReference type="SAM" id="SignalP"/>
    </source>
</evidence>
<dbReference type="PANTHER" id="PTHR34387:SF1">
    <property type="entry name" value="PERIPLASMIC IMMUNOGENIC PROTEIN"/>
    <property type="match status" value="1"/>
</dbReference>
<dbReference type="Gene3D" id="3.30.110.170">
    <property type="entry name" value="Protein of unknown function (DUF541), domain 1"/>
    <property type="match status" value="1"/>
</dbReference>
<gene>
    <name evidence="2" type="ORF">GCM10022268_14160</name>
</gene>
<evidence type="ECO:0000313" key="3">
    <source>
        <dbReference type="Proteomes" id="UP001500523"/>
    </source>
</evidence>
<dbReference type="Proteomes" id="UP001500523">
    <property type="component" value="Unassembled WGS sequence"/>
</dbReference>
<dbReference type="EMBL" id="BAABBF010000003">
    <property type="protein sequence ID" value="GAA3705719.1"/>
    <property type="molecule type" value="Genomic_DNA"/>
</dbReference>
<keyword evidence="3" id="KW-1185">Reference proteome</keyword>
<dbReference type="Gene3D" id="3.30.70.2970">
    <property type="entry name" value="Protein of unknown function (DUF541), domain 2"/>
    <property type="match status" value="1"/>
</dbReference>
<organism evidence="2 3">
    <name type="scientific">Sphingomonas cynarae</name>
    <dbReference type="NCBI Taxonomy" id="930197"/>
    <lineage>
        <taxon>Bacteria</taxon>
        <taxon>Pseudomonadati</taxon>
        <taxon>Pseudomonadota</taxon>
        <taxon>Alphaproteobacteria</taxon>
        <taxon>Sphingomonadales</taxon>
        <taxon>Sphingomonadaceae</taxon>
        <taxon>Sphingomonas</taxon>
    </lineage>
</organism>
<feature type="chain" id="PRO_5046296388" evidence="1">
    <location>
        <begin position="23"/>
        <end position="246"/>
    </location>
</feature>
<dbReference type="PANTHER" id="PTHR34387">
    <property type="entry name" value="SLR1258 PROTEIN"/>
    <property type="match status" value="1"/>
</dbReference>
<keyword evidence="1" id="KW-0732">Signal</keyword>
<name>A0ABP7DHC9_9SPHN</name>
<feature type="signal peptide" evidence="1">
    <location>
        <begin position="1"/>
        <end position="22"/>
    </location>
</feature>
<proteinExistence type="predicted"/>
<reference evidence="3" key="1">
    <citation type="journal article" date="2019" name="Int. J. Syst. Evol. Microbiol.">
        <title>The Global Catalogue of Microorganisms (GCM) 10K type strain sequencing project: providing services to taxonomists for standard genome sequencing and annotation.</title>
        <authorList>
            <consortium name="The Broad Institute Genomics Platform"/>
            <consortium name="The Broad Institute Genome Sequencing Center for Infectious Disease"/>
            <person name="Wu L."/>
            <person name="Ma J."/>
        </authorList>
    </citation>
    <scope>NUCLEOTIDE SEQUENCE [LARGE SCALE GENOMIC DNA]</scope>
    <source>
        <strain evidence="3">JCM 17498</strain>
    </source>
</reference>
<dbReference type="Pfam" id="PF04402">
    <property type="entry name" value="SIMPL"/>
    <property type="match status" value="1"/>
</dbReference>